<evidence type="ECO:0000256" key="7">
    <source>
        <dbReference type="ARBA" id="ARBA00026132"/>
    </source>
</evidence>
<keyword evidence="5" id="KW-0560">Oxidoreductase</keyword>
<evidence type="ECO:0000256" key="1">
    <source>
        <dbReference type="ARBA" id="ARBA00001947"/>
    </source>
</evidence>
<reference evidence="11" key="1">
    <citation type="journal article" date="2024" name="Gigascience">
        <title>Chromosome-level genome of the poultry shaft louse Menopon gallinae provides insight into the host-switching and adaptive evolution of parasitic lice.</title>
        <authorList>
            <person name="Xu Y."/>
            <person name="Ma L."/>
            <person name="Liu S."/>
            <person name="Liang Y."/>
            <person name="Liu Q."/>
            <person name="He Z."/>
            <person name="Tian L."/>
            <person name="Duan Y."/>
            <person name="Cai W."/>
            <person name="Li H."/>
            <person name="Song F."/>
        </authorList>
    </citation>
    <scope>NUCLEOTIDE SEQUENCE</scope>
    <source>
        <strain evidence="11">Cailab_2023a</strain>
    </source>
</reference>
<name>A0AAW2HP32_9NEOP</name>
<keyword evidence="6" id="KW-0520">NAD</keyword>
<comment type="caution">
    <text evidence="11">The sequence shown here is derived from an EMBL/GenBank/DDBJ whole genome shotgun (WGS) entry which is preliminary data.</text>
</comment>
<evidence type="ECO:0000256" key="2">
    <source>
        <dbReference type="ARBA" id="ARBA00008072"/>
    </source>
</evidence>
<proteinExistence type="inferred from homology"/>
<dbReference type="SUPFAM" id="SSF50129">
    <property type="entry name" value="GroES-like"/>
    <property type="match status" value="1"/>
</dbReference>
<evidence type="ECO:0000256" key="5">
    <source>
        <dbReference type="ARBA" id="ARBA00023002"/>
    </source>
</evidence>
<keyword evidence="3 9" id="KW-0479">Metal-binding</keyword>
<evidence type="ECO:0000256" key="6">
    <source>
        <dbReference type="ARBA" id="ARBA00023027"/>
    </source>
</evidence>
<dbReference type="CDD" id="cd05285">
    <property type="entry name" value="sorbitol_DH"/>
    <property type="match status" value="1"/>
</dbReference>
<comment type="similarity">
    <text evidence="2 9">Belongs to the zinc-containing alcohol dehydrogenase family.</text>
</comment>
<keyword evidence="4 9" id="KW-0862">Zinc</keyword>
<dbReference type="InterPro" id="IPR013149">
    <property type="entry name" value="ADH-like_C"/>
</dbReference>
<dbReference type="Gene3D" id="3.90.180.10">
    <property type="entry name" value="Medium-chain alcohol dehydrogenases, catalytic domain"/>
    <property type="match status" value="1"/>
</dbReference>
<dbReference type="InterPro" id="IPR020843">
    <property type="entry name" value="ER"/>
</dbReference>
<dbReference type="InterPro" id="IPR011032">
    <property type="entry name" value="GroES-like_sf"/>
</dbReference>
<evidence type="ECO:0000256" key="9">
    <source>
        <dbReference type="RuleBase" id="RU361277"/>
    </source>
</evidence>
<organism evidence="11">
    <name type="scientific">Menopon gallinae</name>
    <name type="common">poultry shaft louse</name>
    <dbReference type="NCBI Taxonomy" id="328185"/>
    <lineage>
        <taxon>Eukaryota</taxon>
        <taxon>Metazoa</taxon>
        <taxon>Ecdysozoa</taxon>
        <taxon>Arthropoda</taxon>
        <taxon>Hexapoda</taxon>
        <taxon>Insecta</taxon>
        <taxon>Pterygota</taxon>
        <taxon>Neoptera</taxon>
        <taxon>Paraneoptera</taxon>
        <taxon>Psocodea</taxon>
        <taxon>Troctomorpha</taxon>
        <taxon>Phthiraptera</taxon>
        <taxon>Amblycera</taxon>
        <taxon>Menoponidae</taxon>
        <taxon>Menopon</taxon>
    </lineage>
</organism>
<evidence type="ECO:0000259" key="10">
    <source>
        <dbReference type="SMART" id="SM00829"/>
    </source>
</evidence>
<protein>
    <recommendedName>
        <fullName evidence="7">Sorbitol dehydrogenase</fullName>
    </recommendedName>
    <alternativeName>
        <fullName evidence="8">Polyol dehydrogenase</fullName>
    </alternativeName>
</protein>
<dbReference type="GO" id="GO:0003939">
    <property type="term" value="F:L-iditol 2-dehydrogenase (NAD+) activity"/>
    <property type="evidence" value="ECO:0007669"/>
    <property type="project" value="TreeGrafter"/>
</dbReference>
<evidence type="ECO:0000313" key="11">
    <source>
        <dbReference type="EMBL" id="KAL0271620.1"/>
    </source>
</evidence>
<evidence type="ECO:0000256" key="3">
    <source>
        <dbReference type="ARBA" id="ARBA00022723"/>
    </source>
</evidence>
<dbReference type="PANTHER" id="PTHR43161:SF9">
    <property type="entry name" value="SORBITOL DEHYDROGENASE"/>
    <property type="match status" value="1"/>
</dbReference>
<dbReference type="InterPro" id="IPR002328">
    <property type="entry name" value="ADH_Zn_CS"/>
</dbReference>
<dbReference type="SUPFAM" id="SSF51735">
    <property type="entry name" value="NAD(P)-binding Rossmann-fold domains"/>
    <property type="match status" value="1"/>
</dbReference>
<dbReference type="SMART" id="SM00829">
    <property type="entry name" value="PKS_ER"/>
    <property type="match status" value="1"/>
</dbReference>
<dbReference type="Pfam" id="PF00107">
    <property type="entry name" value="ADH_zinc_N"/>
    <property type="match status" value="1"/>
</dbReference>
<dbReference type="InterPro" id="IPR013154">
    <property type="entry name" value="ADH-like_N"/>
</dbReference>
<dbReference type="GO" id="GO:0006062">
    <property type="term" value="P:sorbitol catabolic process"/>
    <property type="evidence" value="ECO:0007669"/>
    <property type="project" value="TreeGrafter"/>
</dbReference>
<dbReference type="AlphaFoldDB" id="A0AAW2HP32"/>
<comment type="cofactor">
    <cofactor evidence="1 9">
        <name>Zn(2+)</name>
        <dbReference type="ChEBI" id="CHEBI:29105"/>
    </cofactor>
</comment>
<dbReference type="FunFam" id="3.40.50.720:FF:000068">
    <property type="entry name" value="Sorbitol dehydrogenase"/>
    <property type="match status" value="1"/>
</dbReference>
<feature type="domain" description="Enoyl reductase (ER)" evidence="10">
    <location>
        <begin position="11"/>
        <end position="344"/>
    </location>
</feature>
<evidence type="ECO:0000256" key="4">
    <source>
        <dbReference type="ARBA" id="ARBA00022833"/>
    </source>
</evidence>
<dbReference type="PANTHER" id="PTHR43161">
    <property type="entry name" value="SORBITOL DEHYDROGENASE"/>
    <property type="match status" value="1"/>
</dbReference>
<dbReference type="EMBL" id="JARGDH010000004">
    <property type="protein sequence ID" value="KAL0271620.1"/>
    <property type="molecule type" value="Genomic_DNA"/>
</dbReference>
<dbReference type="InterPro" id="IPR036291">
    <property type="entry name" value="NAD(P)-bd_dom_sf"/>
</dbReference>
<evidence type="ECO:0000256" key="8">
    <source>
        <dbReference type="ARBA" id="ARBA00032485"/>
    </source>
</evidence>
<accession>A0AAW2HP32</accession>
<gene>
    <name evidence="11" type="ORF">PYX00_008656</name>
</gene>
<dbReference type="PROSITE" id="PS00059">
    <property type="entry name" value="ADH_ZINC"/>
    <property type="match status" value="1"/>
</dbReference>
<dbReference type="InterPro" id="IPR045306">
    <property type="entry name" value="SDH-like"/>
</dbReference>
<dbReference type="GO" id="GO:0008270">
    <property type="term" value="F:zinc ion binding"/>
    <property type="evidence" value="ECO:0007669"/>
    <property type="project" value="InterPro"/>
</dbReference>
<sequence length="353" mass="38277">MANNLTAVLYKTNDLRLEKRGIPVPKRNEVVLEMACVGICGSDVHYLTHGRIGDFVLRQPMVCGHEASGVVYMVGEDVKNLKKGDRVAIEPGVSCRTCRYCKEGLYNLCPEMAFCATPPYDGNLAQFYLHPADYCFRLPDNVSLEEGALVEPLSVGVHACRKAAVQLGSNVLVTGAGPIGIVTLFVAKAMGAKNVIMTDVQEKRLVLAKKFGADHTVLVKPEENVSETAEKIRSLIGGDPDKTIDCSGFESSVRLAMEATKPGGVVVLVGMGAQEMNVTLTPAIVKEISVLGSFRYANDYPLALEMIASGKVNVKQLVTDRYKLEETVEAFERAKTGEALKVMIRCSEKLASM</sequence>
<dbReference type="Gene3D" id="3.40.50.720">
    <property type="entry name" value="NAD(P)-binding Rossmann-like Domain"/>
    <property type="match status" value="1"/>
</dbReference>
<dbReference type="Pfam" id="PF08240">
    <property type="entry name" value="ADH_N"/>
    <property type="match status" value="1"/>
</dbReference>